<protein>
    <recommendedName>
        <fullName evidence="3">Antibiotic biosynthesis monooxygenase</fullName>
    </recommendedName>
</protein>
<sequence>MALYAWRQDVPIGTDAYADITARMEGATMPGLVVHLALEAEDGHLQYLDVWESEEACDAATEAVVHPAVGPVLRARNIRVAAEPPRVPVRLVEVRFADRSLPG</sequence>
<evidence type="ECO:0008006" key="3">
    <source>
        <dbReference type="Google" id="ProtNLM"/>
    </source>
</evidence>
<reference evidence="2" key="1">
    <citation type="submission" date="2016-10" db="EMBL/GenBank/DDBJ databases">
        <authorList>
            <person name="Varghese N."/>
            <person name="Submissions S."/>
        </authorList>
    </citation>
    <scope>NUCLEOTIDE SEQUENCE [LARGE SCALE GENOMIC DNA]</scope>
    <source>
        <strain evidence="2">CGMCC 4.6856</strain>
    </source>
</reference>
<dbReference type="STRING" id="1036181.SAMN05421756_101715"/>
<organism evidence="1 2">
    <name type="scientific">Microlunatus flavus</name>
    <dbReference type="NCBI Taxonomy" id="1036181"/>
    <lineage>
        <taxon>Bacteria</taxon>
        <taxon>Bacillati</taxon>
        <taxon>Actinomycetota</taxon>
        <taxon>Actinomycetes</taxon>
        <taxon>Propionibacteriales</taxon>
        <taxon>Propionibacteriaceae</taxon>
        <taxon>Microlunatus</taxon>
    </lineage>
</organism>
<keyword evidence="2" id="KW-1185">Reference proteome</keyword>
<evidence type="ECO:0000313" key="1">
    <source>
        <dbReference type="EMBL" id="SEP79641.1"/>
    </source>
</evidence>
<proteinExistence type="predicted"/>
<dbReference type="EMBL" id="FOFA01000001">
    <property type="protein sequence ID" value="SEP79641.1"/>
    <property type="molecule type" value="Genomic_DNA"/>
</dbReference>
<dbReference type="RefSeq" id="WP_091177684.1">
    <property type="nucleotide sequence ID" value="NZ_FOFA01000001.1"/>
</dbReference>
<dbReference type="Proteomes" id="UP000198504">
    <property type="component" value="Unassembled WGS sequence"/>
</dbReference>
<gene>
    <name evidence="1" type="ORF">SAMN05421756_101715</name>
</gene>
<dbReference type="AlphaFoldDB" id="A0A1H9ASY1"/>
<name>A0A1H9ASY1_9ACTN</name>
<evidence type="ECO:0000313" key="2">
    <source>
        <dbReference type="Proteomes" id="UP000198504"/>
    </source>
</evidence>
<accession>A0A1H9ASY1</accession>
<dbReference type="OrthoDB" id="1550900at2"/>